<dbReference type="AlphaFoldDB" id="A0A7T2S948"/>
<feature type="region of interest" description="Disordered" evidence="1">
    <location>
        <begin position="312"/>
        <end position="333"/>
    </location>
</feature>
<evidence type="ECO:0000256" key="1">
    <source>
        <dbReference type="SAM" id="MobiDB-lite"/>
    </source>
</evidence>
<gene>
    <name evidence="2" type="ORF">I6G66_13365</name>
</gene>
<protein>
    <submittedName>
        <fullName evidence="2">Uncharacterized protein</fullName>
    </submittedName>
</protein>
<organism evidence="2 3">
    <name type="scientific">Delftia acidovorans</name>
    <name type="common">Pseudomonas acidovorans</name>
    <name type="synonym">Comamonas acidovorans</name>
    <dbReference type="NCBI Taxonomy" id="80866"/>
    <lineage>
        <taxon>Bacteria</taxon>
        <taxon>Pseudomonadati</taxon>
        <taxon>Pseudomonadota</taxon>
        <taxon>Betaproteobacteria</taxon>
        <taxon>Burkholderiales</taxon>
        <taxon>Comamonadaceae</taxon>
        <taxon>Delftia</taxon>
    </lineage>
</organism>
<name>A0A7T2S948_DELAC</name>
<proteinExistence type="predicted"/>
<dbReference type="EMBL" id="CP065668">
    <property type="protein sequence ID" value="QPS10912.1"/>
    <property type="molecule type" value="Genomic_DNA"/>
</dbReference>
<feature type="compositionally biased region" description="Pro residues" evidence="1">
    <location>
        <begin position="314"/>
        <end position="333"/>
    </location>
</feature>
<dbReference type="Proteomes" id="UP000594778">
    <property type="component" value="Chromosome"/>
</dbReference>
<sequence>MFDGSKTLVMIALFWMTMVHGAPGQNIQSPIMLHERTSPNAFPVAIYRGIKVDDFRKLVISSFERARFSHTAIEKSKDGTAQYKFFYSLATGGKIQRIDVVLRVDENLDKSRRCANCFLRLTMIPDLPSLQSSSWMLQYYLSRQVFSAIDQAYADIHDLGRKSMDAEFGFNYQNRWRGERNLYDNSFVGIEPSSLKTTIIDAYSAAGFKLASDTTKDSIFSELTFTFPIAPDQTEGVVYKISVASQLDAGNRCYPCEISEVYDPYQRLPATGLSGMSSRLTLESRFAAARMQALDRLKDGTERYLRPETVFTIPPKPAPLGSPRPQIRPPIVT</sequence>
<reference evidence="2 3" key="1">
    <citation type="submission" date="2020-12" db="EMBL/GenBank/DDBJ databases">
        <title>FDA dAtabase for Regulatory Grade micrObial Sequences (FDA-ARGOS): Supporting development and validation of Infectious Disease Dx tests.</title>
        <authorList>
            <person name="Sproer C."/>
            <person name="Gronow S."/>
            <person name="Severitt S."/>
            <person name="Schroder I."/>
            <person name="Tallon L."/>
            <person name="Sadzewicz L."/>
            <person name="Zhao X."/>
            <person name="Boylan J."/>
            <person name="Ott S."/>
            <person name="Bowen H."/>
            <person name="Vavikolanu K."/>
            <person name="Mehta A."/>
            <person name="Aluvathingal J."/>
            <person name="Nadendla S."/>
            <person name="Lowell S."/>
            <person name="Myers T."/>
            <person name="Yan Y."/>
            <person name="Sichtig H."/>
        </authorList>
    </citation>
    <scope>NUCLEOTIDE SEQUENCE [LARGE SCALE GENOMIC DNA]</scope>
    <source>
        <strain evidence="2 3">FDAARGOS_909</strain>
    </source>
</reference>
<dbReference type="RefSeq" id="WP_197957201.1">
    <property type="nucleotide sequence ID" value="NZ_CP065668.1"/>
</dbReference>
<evidence type="ECO:0000313" key="3">
    <source>
        <dbReference type="Proteomes" id="UP000594778"/>
    </source>
</evidence>
<accession>A0A7T2S948</accession>
<evidence type="ECO:0000313" key="2">
    <source>
        <dbReference type="EMBL" id="QPS10912.1"/>
    </source>
</evidence>